<evidence type="ECO:0000313" key="1">
    <source>
        <dbReference type="EMBL" id="QHU34458.1"/>
    </source>
</evidence>
<reference evidence="1" key="1">
    <citation type="journal article" date="2020" name="Nature">
        <title>Giant virus diversity and host interactions through global metagenomics.</title>
        <authorList>
            <person name="Schulz F."/>
            <person name="Roux S."/>
            <person name="Paez-Espino D."/>
            <person name="Jungbluth S."/>
            <person name="Walsh D.A."/>
            <person name="Denef V.J."/>
            <person name="McMahon K.D."/>
            <person name="Konstantinidis K.T."/>
            <person name="Eloe-Fadrosh E.A."/>
            <person name="Kyrpides N.C."/>
            <person name="Woyke T."/>
        </authorList>
    </citation>
    <scope>NUCLEOTIDE SEQUENCE</scope>
    <source>
        <strain evidence="1">GVMAG-S-1016713-123</strain>
    </source>
</reference>
<protein>
    <submittedName>
        <fullName evidence="1">Uncharacterized protein</fullName>
    </submittedName>
</protein>
<organism evidence="1">
    <name type="scientific">viral metagenome</name>
    <dbReference type="NCBI Taxonomy" id="1070528"/>
    <lineage>
        <taxon>unclassified sequences</taxon>
        <taxon>metagenomes</taxon>
        <taxon>organismal metagenomes</taxon>
    </lineage>
</organism>
<accession>A0A6C0LWR9</accession>
<sequence>MFRKGDRIYMKKYFGSVMKTDTTNIYTILGVRKHKYNYKNDQCMSTIAMVDGYNDEIELDHTNVSEDTRYIYAEHLTWLQILYNELYRIFCAK</sequence>
<dbReference type="EMBL" id="MN740571">
    <property type="protein sequence ID" value="QHU34458.1"/>
    <property type="molecule type" value="Genomic_DNA"/>
</dbReference>
<name>A0A6C0LWR9_9ZZZZ</name>
<proteinExistence type="predicted"/>
<dbReference type="AlphaFoldDB" id="A0A6C0LWR9"/>